<reference evidence="2 3" key="1">
    <citation type="submission" date="2018-10" db="EMBL/GenBank/DDBJ databases">
        <title>A high-quality apple genome assembly.</title>
        <authorList>
            <person name="Hu J."/>
        </authorList>
    </citation>
    <scope>NUCLEOTIDE SEQUENCE [LARGE SCALE GENOMIC DNA]</scope>
    <source>
        <strain evidence="3">cv. HFTH1</strain>
        <tissue evidence="2">Young leaf</tissue>
    </source>
</reference>
<dbReference type="PANTHER" id="PTHR35756:SF1">
    <property type="entry name" value="OS05G0337400 PROTEIN"/>
    <property type="match status" value="1"/>
</dbReference>
<keyword evidence="3" id="KW-1185">Reference proteome</keyword>
<name>A0A498HD67_MALDO</name>
<dbReference type="GO" id="GO:0009507">
    <property type="term" value="C:chloroplast"/>
    <property type="evidence" value="ECO:0007669"/>
    <property type="project" value="TreeGrafter"/>
</dbReference>
<protein>
    <submittedName>
        <fullName evidence="2">Uncharacterized protein</fullName>
    </submittedName>
</protein>
<gene>
    <name evidence="2" type="ORF">DVH24_037192</name>
</gene>
<dbReference type="SUPFAM" id="SSF55008">
    <property type="entry name" value="HMA, heavy metal-associated domain"/>
    <property type="match status" value="1"/>
</dbReference>
<feature type="compositionally biased region" description="Low complexity" evidence="1">
    <location>
        <begin position="74"/>
        <end position="89"/>
    </location>
</feature>
<dbReference type="STRING" id="3750.A0A498HD67"/>
<feature type="region of interest" description="Disordered" evidence="1">
    <location>
        <begin position="63"/>
        <end position="89"/>
    </location>
</feature>
<evidence type="ECO:0000313" key="2">
    <source>
        <dbReference type="EMBL" id="RXH69408.1"/>
    </source>
</evidence>
<sequence length="394" mass="42485">MATVSASTFSPIPSFRTPNHSHSLGIPIPSPTVSFRNVSASFQRLTHKDRRFWRPTILKAVEEETPIPAEEEAAVSSEQPEQPVSVPVSPSDTLTMVFQADGTMSDAAIPSVTKALQETEGITNLKVEVIEGIATVELTKQTTVQATGVASSLVETIQSKGFKLQTLNLSFDEEEEVAAGSFSSASAVDQPKAFNSIYTTSLLLLITFFSALDPSSCLTMASKTMLLLFATVLLFTARASSLDDHEELKIKVTYVKAPAPQPLVKAPAPPPLVVKAPSPPLSKPPSPPLAKPPSPPYTKPPTPVRPPVKPPTPVSPPVMPPTYPPLPPVRSKADCIPLCDKRCMLHSRKRVCMRACMTCCDRCRCVPPGTFGNQERCGKCYTDMVTHGNRTKCP</sequence>
<dbReference type="PANTHER" id="PTHR35756">
    <property type="entry name" value="OS05G0337400 PROTEIN"/>
    <property type="match status" value="1"/>
</dbReference>
<dbReference type="Proteomes" id="UP000290289">
    <property type="component" value="Chromosome 17"/>
</dbReference>
<dbReference type="EMBL" id="RDQH01000343">
    <property type="protein sequence ID" value="RXH69408.1"/>
    <property type="molecule type" value="Genomic_DNA"/>
</dbReference>
<comment type="caution">
    <text evidence="2">The sequence shown here is derived from an EMBL/GenBank/DDBJ whole genome shotgun (WGS) entry which is preliminary data.</text>
</comment>
<feature type="compositionally biased region" description="Polar residues" evidence="1">
    <location>
        <begin position="1"/>
        <end position="22"/>
    </location>
</feature>
<feature type="compositionally biased region" description="Pro residues" evidence="1">
    <location>
        <begin position="267"/>
        <end position="319"/>
    </location>
</feature>
<proteinExistence type="predicted"/>
<evidence type="ECO:0000313" key="3">
    <source>
        <dbReference type="Proteomes" id="UP000290289"/>
    </source>
</evidence>
<feature type="compositionally biased region" description="Acidic residues" evidence="1">
    <location>
        <begin position="63"/>
        <end position="73"/>
    </location>
</feature>
<organism evidence="2 3">
    <name type="scientific">Malus domestica</name>
    <name type="common">Apple</name>
    <name type="synonym">Pyrus malus</name>
    <dbReference type="NCBI Taxonomy" id="3750"/>
    <lineage>
        <taxon>Eukaryota</taxon>
        <taxon>Viridiplantae</taxon>
        <taxon>Streptophyta</taxon>
        <taxon>Embryophyta</taxon>
        <taxon>Tracheophyta</taxon>
        <taxon>Spermatophyta</taxon>
        <taxon>Magnoliopsida</taxon>
        <taxon>eudicotyledons</taxon>
        <taxon>Gunneridae</taxon>
        <taxon>Pentapetalae</taxon>
        <taxon>rosids</taxon>
        <taxon>fabids</taxon>
        <taxon>Rosales</taxon>
        <taxon>Rosaceae</taxon>
        <taxon>Amygdaloideae</taxon>
        <taxon>Maleae</taxon>
        <taxon>Malus</taxon>
    </lineage>
</organism>
<dbReference type="GO" id="GO:0046872">
    <property type="term" value="F:metal ion binding"/>
    <property type="evidence" value="ECO:0007669"/>
    <property type="project" value="InterPro"/>
</dbReference>
<dbReference type="InterPro" id="IPR036163">
    <property type="entry name" value="HMA_dom_sf"/>
</dbReference>
<dbReference type="Pfam" id="PF02704">
    <property type="entry name" value="GASA"/>
    <property type="match status" value="1"/>
</dbReference>
<dbReference type="AlphaFoldDB" id="A0A498HD67"/>
<feature type="region of interest" description="Disordered" evidence="1">
    <location>
        <begin position="1"/>
        <end position="23"/>
    </location>
</feature>
<feature type="region of interest" description="Disordered" evidence="1">
    <location>
        <begin position="266"/>
        <end position="319"/>
    </location>
</feature>
<dbReference type="InterPro" id="IPR003854">
    <property type="entry name" value="GASA"/>
</dbReference>
<evidence type="ECO:0000256" key="1">
    <source>
        <dbReference type="SAM" id="MobiDB-lite"/>
    </source>
</evidence>
<accession>A0A498HD67</accession>